<organism evidence="10 11">
    <name type="scientific">Tenuifilum thalassicum</name>
    <dbReference type="NCBI Taxonomy" id="2590900"/>
    <lineage>
        <taxon>Bacteria</taxon>
        <taxon>Pseudomonadati</taxon>
        <taxon>Bacteroidota</taxon>
        <taxon>Bacteroidia</taxon>
        <taxon>Bacteroidales</taxon>
        <taxon>Tenuifilaceae</taxon>
        <taxon>Tenuifilum</taxon>
    </lineage>
</organism>
<feature type="binding site" evidence="8">
    <location>
        <position position="44"/>
    </location>
    <ligand>
        <name>[4Fe-4S] cluster</name>
        <dbReference type="ChEBI" id="CHEBI:49883"/>
        <note>4Fe-4S-S-AdoMet</note>
    </ligand>
</feature>
<feature type="binding site" evidence="8">
    <location>
        <position position="53"/>
    </location>
    <ligand>
        <name>Mg(2+)</name>
        <dbReference type="ChEBI" id="CHEBI:18420"/>
    </ligand>
</feature>
<dbReference type="InterPro" id="IPR007197">
    <property type="entry name" value="rSAM"/>
</dbReference>
<evidence type="ECO:0000256" key="4">
    <source>
        <dbReference type="ARBA" id="ARBA00022842"/>
    </source>
</evidence>
<evidence type="ECO:0000256" key="1">
    <source>
        <dbReference type="ARBA" id="ARBA00022485"/>
    </source>
</evidence>
<feature type="domain" description="Radical SAM core" evidence="9">
    <location>
        <begin position="31"/>
        <end position="211"/>
    </location>
</feature>
<comment type="pathway">
    <text evidence="8">Purine metabolism; 7-cyano-7-deazaguanine biosynthesis.</text>
</comment>
<keyword evidence="6 8" id="KW-0411">Iron-sulfur</keyword>
<name>A0A7D4BDX7_9BACT</name>
<keyword evidence="2 8" id="KW-0949">S-adenosyl-L-methionine</keyword>
<evidence type="ECO:0000313" key="11">
    <source>
        <dbReference type="Proteomes" id="UP000500961"/>
    </source>
</evidence>
<evidence type="ECO:0000256" key="6">
    <source>
        <dbReference type="ARBA" id="ARBA00023014"/>
    </source>
</evidence>
<dbReference type="Proteomes" id="UP000500961">
    <property type="component" value="Chromosome"/>
</dbReference>
<evidence type="ECO:0000256" key="7">
    <source>
        <dbReference type="ARBA" id="ARBA00023239"/>
    </source>
</evidence>
<comment type="cofactor">
    <cofactor evidence="8">
        <name>Mg(2+)</name>
        <dbReference type="ChEBI" id="CHEBI:18420"/>
    </cofactor>
</comment>
<reference evidence="10 11" key="1">
    <citation type="submission" date="2019-07" db="EMBL/GenBank/DDBJ databases">
        <title>Thalassofilum flectens gen. nov., sp. nov., a novel moderate thermophilic anaerobe from a shallow sea hot spring in Kunashir Island (Russia), representing a new family in the order Bacteroidales, and proposal of Thalassofilacea fam. nov.</title>
        <authorList>
            <person name="Kochetkova T.V."/>
            <person name="Podosokorskaya O.A."/>
            <person name="Novikov A."/>
            <person name="Elcheninov A.G."/>
            <person name="Toshchakov S.V."/>
            <person name="Kublanov I.V."/>
        </authorList>
    </citation>
    <scope>NUCLEOTIDE SEQUENCE [LARGE SCALE GENOMIC DNA]</scope>
    <source>
        <strain evidence="10 11">38-H</strain>
    </source>
</reference>
<evidence type="ECO:0000259" key="9">
    <source>
        <dbReference type="PROSITE" id="PS51918"/>
    </source>
</evidence>
<feature type="binding site" evidence="8">
    <location>
        <begin position="50"/>
        <end position="52"/>
    </location>
    <ligand>
        <name>S-adenosyl-L-methionine</name>
        <dbReference type="ChEBI" id="CHEBI:59789"/>
    </ligand>
</feature>
<dbReference type="PANTHER" id="PTHR42836">
    <property type="entry name" value="7-CARBOXY-7-DEAZAGUANINE SYNTHASE"/>
    <property type="match status" value="1"/>
</dbReference>
<feature type="binding site" evidence="8">
    <location>
        <position position="211"/>
    </location>
    <ligand>
        <name>substrate</name>
    </ligand>
</feature>
<dbReference type="InterPro" id="IPR013785">
    <property type="entry name" value="Aldolase_TIM"/>
</dbReference>
<feature type="binding site" evidence="8">
    <location>
        <begin position="128"/>
        <end position="130"/>
    </location>
    <ligand>
        <name>S-adenosyl-L-methionine</name>
        <dbReference type="ChEBI" id="CHEBI:59789"/>
    </ligand>
</feature>
<keyword evidence="11" id="KW-1185">Reference proteome</keyword>
<dbReference type="PANTHER" id="PTHR42836:SF1">
    <property type="entry name" value="7-CARBOXY-7-DEAZAGUANINE SYNTHASE"/>
    <property type="match status" value="1"/>
</dbReference>
<feature type="binding site" evidence="8">
    <location>
        <begin position="25"/>
        <end position="27"/>
    </location>
    <ligand>
        <name>substrate</name>
    </ligand>
</feature>
<accession>A0A7D4BDX7</accession>
<keyword evidence="8" id="KW-0671">Queuosine biosynthesis</keyword>
<dbReference type="PIRSF" id="PIRSF000370">
    <property type="entry name" value="QueE"/>
    <property type="match status" value="1"/>
</dbReference>
<dbReference type="GO" id="GO:0008616">
    <property type="term" value="P:tRNA queuosine(34) biosynthetic process"/>
    <property type="evidence" value="ECO:0007669"/>
    <property type="project" value="UniProtKB-UniRule"/>
</dbReference>
<gene>
    <name evidence="8" type="primary">queE</name>
    <name evidence="10" type="ORF">FHG85_04965</name>
</gene>
<protein>
    <recommendedName>
        <fullName evidence="8">7-carboxy-7-deazaguanine synthase</fullName>
        <shortName evidence="8">CDG synthase</shortName>
        <ecNumber evidence="8">4.3.99.3</ecNumber>
    </recommendedName>
    <alternativeName>
        <fullName evidence="8">Queuosine biosynthesis protein QueE</fullName>
    </alternativeName>
</protein>
<feature type="binding site" evidence="8">
    <location>
        <position position="48"/>
    </location>
    <ligand>
        <name>[4Fe-4S] cluster</name>
        <dbReference type="ChEBI" id="CHEBI:49883"/>
        <note>4Fe-4S-S-AdoMet</note>
    </ligand>
</feature>
<dbReference type="GO" id="GO:0051539">
    <property type="term" value="F:4 iron, 4 sulfur cluster binding"/>
    <property type="evidence" value="ECO:0007669"/>
    <property type="project" value="UniProtKB-UniRule"/>
</dbReference>
<dbReference type="HAMAP" id="MF_00917">
    <property type="entry name" value="QueE"/>
    <property type="match status" value="1"/>
</dbReference>
<dbReference type="AlphaFoldDB" id="A0A7D4BDX7"/>
<keyword evidence="7 8" id="KW-0456">Lyase</keyword>
<evidence type="ECO:0000313" key="10">
    <source>
        <dbReference type="EMBL" id="QKG79638.1"/>
    </source>
</evidence>
<dbReference type="EC" id="4.3.99.3" evidence="8"/>
<feature type="binding site" evidence="8">
    <location>
        <position position="40"/>
    </location>
    <ligand>
        <name>substrate</name>
    </ligand>
</feature>
<dbReference type="InterPro" id="IPR058240">
    <property type="entry name" value="rSAM_sf"/>
</dbReference>
<proteinExistence type="inferred from homology"/>
<evidence type="ECO:0000256" key="3">
    <source>
        <dbReference type="ARBA" id="ARBA00022723"/>
    </source>
</evidence>
<dbReference type="GO" id="GO:0016840">
    <property type="term" value="F:carbon-nitrogen lyase activity"/>
    <property type="evidence" value="ECO:0007669"/>
    <property type="project" value="UniProtKB-UniRule"/>
</dbReference>
<dbReference type="SUPFAM" id="SSF102114">
    <property type="entry name" value="Radical SAM enzymes"/>
    <property type="match status" value="1"/>
</dbReference>
<dbReference type="EMBL" id="CP041345">
    <property type="protein sequence ID" value="QKG79638.1"/>
    <property type="molecule type" value="Genomic_DNA"/>
</dbReference>
<dbReference type="UniPathway" id="UPA00391"/>
<sequence length="211" mass="23985">MNFYDTVKQFDDGRMLPLVEEFYTLQGEGFQTGKAAYFIRIGGCDVGCSWCDSKLSWNPKTFPPVKVDEIVERASQYPAKAVVVTGGEPTLYPLDYLCAELKKHGIQTFIETSGAYPLTGQWDWICLSPKKQQPPAEGIHLMADELKVIISSQADFEWAEENASKVKSTCQLYLQPEWSVYNSIIPSIVDYIMNNPKWRVSLQAHKFMRIP</sequence>
<keyword evidence="4 8" id="KW-0460">Magnesium</keyword>
<keyword evidence="1 8" id="KW-0004">4Fe-4S</keyword>
<comment type="function">
    <text evidence="8">Catalyzes the complex heterocyclic radical-mediated conversion of 6-carboxy-5,6,7,8-tetrahydropterin (CPH4) to 7-carboxy-7-deazaguanine (CDG), a step common to the biosynthetic pathways of all 7-deazapurine-containing compounds.</text>
</comment>
<comment type="cofactor">
    <cofactor evidence="8">
        <name>[4Fe-4S] cluster</name>
        <dbReference type="ChEBI" id="CHEBI:49883"/>
    </cofactor>
    <text evidence="8">Binds 1 [4Fe-4S] cluster. The cluster is coordinated with 3 cysteines and an exchangeable S-adenosyl-L-methionine.</text>
</comment>
<feature type="binding site" evidence="8">
    <location>
        <position position="85"/>
    </location>
    <ligand>
        <name>substrate</name>
    </ligand>
</feature>
<feature type="binding site" evidence="8">
    <location>
        <position position="87"/>
    </location>
    <ligand>
        <name>S-adenosyl-L-methionine</name>
        <dbReference type="ChEBI" id="CHEBI:59789"/>
    </ligand>
</feature>
<evidence type="ECO:0000256" key="5">
    <source>
        <dbReference type="ARBA" id="ARBA00023004"/>
    </source>
</evidence>
<dbReference type="KEGG" id="ttz:FHG85_04965"/>
<dbReference type="GO" id="GO:0000287">
    <property type="term" value="F:magnesium ion binding"/>
    <property type="evidence" value="ECO:0007669"/>
    <property type="project" value="UniProtKB-UniRule"/>
</dbReference>
<dbReference type="InterPro" id="IPR024924">
    <property type="entry name" value="7-CO-7-deazaguanine_synth-like"/>
</dbReference>
<comment type="catalytic activity">
    <reaction evidence="8">
        <text>6-carboxy-5,6,7,8-tetrahydropterin + H(+) = 7-carboxy-7-carbaguanine + NH4(+)</text>
        <dbReference type="Rhea" id="RHEA:27974"/>
        <dbReference type="ChEBI" id="CHEBI:15378"/>
        <dbReference type="ChEBI" id="CHEBI:28938"/>
        <dbReference type="ChEBI" id="CHEBI:61032"/>
        <dbReference type="ChEBI" id="CHEBI:61036"/>
        <dbReference type="EC" id="4.3.99.3"/>
    </reaction>
</comment>
<dbReference type="Pfam" id="PF04055">
    <property type="entry name" value="Radical_SAM"/>
    <property type="match status" value="1"/>
</dbReference>
<evidence type="ECO:0000256" key="2">
    <source>
        <dbReference type="ARBA" id="ARBA00022691"/>
    </source>
</evidence>
<evidence type="ECO:0000256" key="8">
    <source>
        <dbReference type="HAMAP-Rule" id="MF_00917"/>
    </source>
</evidence>
<dbReference type="SFLD" id="SFLDS00029">
    <property type="entry name" value="Radical_SAM"/>
    <property type="match status" value="1"/>
</dbReference>
<keyword evidence="5 8" id="KW-0408">Iron</keyword>
<keyword evidence="3 8" id="KW-0479">Metal-binding</keyword>
<feature type="binding site" evidence="8">
    <location>
        <position position="51"/>
    </location>
    <ligand>
        <name>[4Fe-4S] cluster</name>
        <dbReference type="ChEBI" id="CHEBI:49883"/>
        <note>4Fe-4S-S-AdoMet</note>
    </ligand>
</feature>
<dbReference type="GO" id="GO:1904047">
    <property type="term" value="F:S-adenosyl-L-methionine binding"/>
    <property type="evidence" value="ECO:0007669"/>
    <property type="project" value="UniProtKB-UniRule"/>
</dbReference>
<comment type="subunit">
    <text evidence="8">Homodimer.</text>
</comment>
<dbReference type="Gene3D" id="3.20.20.70">
    <property type="entry name" value="Aldolase class I"/>
    <property type="match status" value="1"/>
</dbReference>
<dbReference type="PROSITE" id="PS51918">
    <property type="entry name" value="RADICAL_SAM"/>
    <property type="match status" value="1"/>
</dbReference>
<comment type="cofactor">
    <cofactor evidence="8">
        <name>S-adenosyl-L-methionine</name>
        <dbReference type="ChEBI" id="CHEBI:59789"/>
    </cofactor>
    <text evidence="8">Binds 1 S-adenosyl-L-methionine per subunit.</text>
</comment>
<dbReference type="RefSeq" id="WP_173073573.1">
    <property type="nucleotide sequence ID" value="NZ_CP041345.1"/>
</dbReference>
<comment type="similarity">
    <text evidence="8">Belongs to the radical SAM superfamily. 7-carboxy-7-deazaguanine synthase family.</text>
</comment>
<comment type="caution">
    <text evidence="8">Lacks conserved residue(s) required for the propagation of feature annotation.</text>
</comment>